<name>A0A0V1INU1_TRIPS</name>
<reference evidence="1 2" key="1">
    <citation type="submission" date="2015-01" db="EMBL/GenBank/DDBJ databases">
        <title>Evolution of Trichinella species and genotypes.</title>
        <authorList>
            <person name="Korhonen P.K."/>
            <person name="Edoardo P."/>
            <person name="Giuseppe L.R."/>
            <person name="Gasser R.B."/>
        </authorList>
    </citation>
    <scope>NUCLEOTIDE SEQUENCE [LARGE SCALE GENOMIC DNA]</scope>
    <source>
        <strain evidence="1">ISS588</strain>
    </source>
</reference>
<protein>
    <submittedName>
        <fullName evidence="1">Uncharacterized protein</fullName>
    </submittedName>
</protein>
<dbReference type="Proteomes" id="UP000054805">
    <property type="component" value="Unassembled WGS sequence"/>
</dbReference>
<dbReference type="AlphaFoldDB" id="A0A0V1INU1"/>
<sequence length="88" mass="9830">MVVNFSSVRVPLFVCTCELSATLSSSFIVRAVVRTGFLIPQACAIRLFTSFSIYLCTSLFTCAIHRWQQQRSSNANPVARQALLRTLN</sequence>
<evidence type="ECO:0000313" key="2">
    <source>
        <dbReference type="Proteomes" id="UP000054805"/>
    </source>
</evidence>
<dbReference type="EMBL" id="JYDS01000126">
    <property type="protein sequence ID" value="KRZ24215.1"/>
    <property type="molecule type" value="Genomic_DNA"/>
</dbReference>
<organism evidence="1 2">
    <name type="scientific">Trichinella pseudospiralis</name>
    <name type="common">Parasitic roundworm</name>
    <dbReference type="NCBI Taxonomy" id="6337"/>
    <lineage>
        <taxon>Eukaryota</taxon>
        <taxon>Metazoa</taxon>
        <taxon>Ecdysozoa</taxon>
        <taxon>Nematoda</taxon>
        <taxon>Enoplea</taxon>
        <taxon>Dorylaimia</taxon>
        <taxon>Trichinellida</taxon>
        <taxon>Trichinellidae</taxon>
        <taxon>Trichinella</taxon>
    </lineage>
</organism>
<proteinExistence type="predicted"/>
<keyword evidence="2" id="KW-1185">Reference proteome</keyword>
<comment type="caution">
    <text evidence="1">The sequence shown here is derived from an EMBL/GenBank/DDBJ whole genome shotgun (WGS) entry which is preliminary data.</text>
</comment>
<gene>
    <name evidence="1" type="ORF">T4B_11017</name>
</gene>
<accession>A0A0V1INU1</accession>
<evidence type="ECO:0000313" key="1">
    <source>
        <dbReference type="EMBL" id="KRZ24215.1"/>
    </source>
</evidence>